<reference evidence="2 3" key="1">
    <citation type="submission" date="2018-12" db="EMBL/GenBank/DDBJ databases">
        <title>Complete genome sequence of Flaviflexus sp. H23T48.</title>
        <authorList>
            <person name="Bae J.-W."/>
            <person name="Lee J.-Y."/>
        </authorList>
    </citation>
    <scope>NUCLEOTIDE SEQUENCE [LARGE SCALE GENOMIC DNA]</scope>
    <source>
        <strain evidence="2 3">H23T48</strain>
    </source>
</reference>
<dbReference type="Pfam" id="PF04314">
    <property type="entry name" value="PCuAC"/>
    <property type="match status" value="1"/>
</dbReference>
<feature type="signal peptide" evidence="1">
    <location>
        <begin position="1"/>
        <end position="25"/>
    </location>
</feature>
<feature type="chain" id="PRO_5019399614" evidence="1">
    <location>
        <begin position="26"/>
        <end position="165"/>
    </location>
</feature>
<organism evidence="2 3">
    <name type="scientific">Flaviflexus ciconiae</name>
    <dbReference type="NCBI Taxonomy" id="2496867"/>
    <lineage>
        <taxon>Bacteria</taxon>
        <taxon>Bacillati</taxon>
        <taxon>Actinomycetota</taxon>
        <taxon>Actinomycetes</taxon>
        <taxon>Actinomycetales</taxon>
        <taxon>Actinomycetaceae</taxon>
        <taxon>Flaviflexus</taxon>
    </lineage>
</organism>
<dbReference type="InterPro" id="IPR036182">
    <property type="entry name" value="PCuAC_sf"/>
</dbReference>
<dbReference type="InterPro" id="IPR058248">
    <property type="entry name" value="Lxx211020-like"/>
</dbReference>
<keyword evidence="3" id="KW-1185">Reference proteome</keyword>
<dbReference type="SUPFAM" id="SSF110087">
    <property type="entry name" value="DR1885-like metal-binding protein"/>
    <property type="match status" value="1"/>
</dbReference>
<dbReference type="Gene3D" id="2.60.40.1890">
    <property type="entry name" value="PCu(A)C copper chaperone"/>
    <property type="match status" value="1"/>
</dbReference>
<dbReference type="EMBL" id="CP034593">
    <property type="protein sequence ID" value="AZQ77997.1"/>
    <property type="molecule type" value="Genomic_DNA"/>
</dbReference>
<accession>A0A3S9Q052</accession>
<dbReference type="KEGG" id="flh:EJ997_12290"/>
<dbReference type="Proteomes" id="UP000280344">
    <property type="component" value="Chromosome"/>
</dbReference>
<evidence type="ECO:0000313" key="3">
    <source>
        <dbReference type="Proteomes" id="UP000280344"/>
    </source>
</evidence>
<gene>
    <name evidence="2" type="ORF">EJ997_12290</name>
</gene>
<evidence type="ECO:0000313" key="2">
    <source>
        <dbReference type="EMBL" id="AZQ77997.1"/>
    </source>
</evidence>
<dbReference type="RefSeq" id="WP_126704799.1">
    <property type="nucleotide sequence ID" value="NZ_CP034593.1"/>
</dbReference>
<dbReference type="OrthoDB" id="9796962at2"/>
<protein>
    <submittedName>
        <fullName evidence="2">Copper chaperone PCu(A)C</fullName>
    </submittedName>
</protein>
<keyword evidence="1" id="KW-0732">Signal</keyword>
<dbReference type="PANTHER" id="PTHR36302">
    <property type="entry name" value="BLR7088 PROTEIN"/>
    <property type="match status" value="1"/>
</dbReference>
<sequence length="165" mass="17445">MSRTLRFAAALTAAFALTSCSNGDADTEASAGATDQIEVVDAWVKAGDENMTSAFGIISHSQSEPIVITSVTSDKSETVEMHEMVMGTDGTMSMQEISGGFTIEPEEELVLEPGGHHLMLVGLTEPVIAGDAVTFVVTLDDGSTFEFEAIGKEYTGANETYHDSQ</sequence>
<dbReference type="InterPro" id="IPR007410">
    <property type="entry name" value="LpqE-like"/>
</dbReference>
<dbReference type="PANTHER" id="PTHR36302:SF1">
    <property type="entry name" value="COPPER CHAPERONE PCU(A)C"/>
    <property type="match status" value="1"/>
</dbReference>
<dbReference type="AlphaFoldDB" id="A0A3S9Q052"/>
<evidence type="ECO:0000256" key="1">
    <source>
        <dbReference type="SAM" id="SignalP"/>
    </source>
</evidence>
<dbReference type="PROSITE" id="PS51257">
    <property type="entry name" value="PROKAR_LIPOPROTEIN"/>
    <property type="match status" value="1"/>
</dbReference>
<name>A0A3S9Q052_9ACTO</name>
<proteinExistence type="predicted"/>